<evidence type="ECO:0000256" key="2">
    <source>
        <dbReference type="SAM" id="Phobius"/>
    </source>
</evidence>
<dbReference type="STRING" id="1081104.A0A167SCB0"/>
<sequence length="767" mass="82454">MQSLFSVTNNVSLVTINVTPGTFLAVVGLLLCFLTLYIPVVPHIRLPRVSLPRNLVSSSHNSESPAASSSALIRSVTSASFSPAPSSSTALAAAVKAAPPTTTGRRHRLQKALPALPPPPGPSRASALPAPPSLIEQLTPSRQLALPDFISSYWSGRRRTRRDSTPPPHTPHLKHGTDTITAAPASIASRNELAPVAGARRDSRTYSGRRASSGRISARLRVTTQPLDRGHLVRLDSPVLDSSVLGASRQRSPPPSSPSNLDAESEADSAAGGFSPPAWRKLDNGRRSAGFWKGRLHDGPALGATALGYQLTDPSSPIANAGNSVGEKEDDDSDIGNASDTTSILQHFRIALRAEVQQRTEPIEATVSFLRKRYQAVTSSWLAVIINTLIALLSILFVKTLLQPVASRPAGDLVKVAGVARSFEPLIYYSENAVAQVHDLQATSVAVWDLGESVRSSDMRDAASIVSDLDALSETMRTLSVEMTKFFARVDGDVDGILNVMDWARMHLSRLHNAPAPSTISAAYDNIHNMLSQARVLEDAQGTPTPLGNLATRVFGLSNPQREQRLIQLLFTEFLTVLEDSIAAELQHSVTLFALFEAVDRHFLNLARAVVRESSAQEALHADALAGLWVRLLGARANELAKFARNRDLLRDVRDKTVRNKRVLIDHHGRLLTLKASLESLRGRLVSPLVRGVANSSGATATLLSLEDQIHGITSVSEYLADLRRHQKGRIMETLFAGVPGQRIPVTGGGATSGGEIGGFDAHGKRI</sequence>
<gene>
    <name evidence="3" type="ORF">ISF_06417</name>
</gene>
<protein>
    <submittedName>
        <fullName evidence="3">Uncharacterized protein</fullName>
    </submittedName>
</protein>
<feature type="transmembrane region" description="Helical" evidence="2">
    <location>
        <begin position="20"/>
        <end position="40"/>
    </location>
</feature>
<name>A0A167SCB0_CORFA</name>
<keyword evidence="2" id="KW-0472">Membrane</keyword>
<organism evidence="3 4">
    <name type="scientific">Cordyceps fumosorosea (strain ARSEF 2679)</name>
    <name type="common">Isaria fumosorosea</name>
    <dbReference type="NCBI Taxonomy" id="1081104"/>
    <lineage>
        <taxon>Eukaryota</taxon>
        <taxon>Fungi</taxon>
        <taxon>Dikarya</taxon>
        <taxon>Ascomycota</taxon>
        <taxon>Pezizomycotina</taxon>
        <taxon>Sordariomycetes</taxon>
        <taxon>Hypocreomycetidae</taxon>
        <taxon>Hypocreales</taxon>
        <taxon>Cordycipitaceae</taxon>
        <taxon>Cordyceps</taxon>
    </lineage>
</organism>
<dbReference type="Proteomes" id="UP000076744">
    <property type="component" value="Unassembled WGS sequence"/>
</dbReference>
<reference evidence="3 4" key="1">
    <citation type="journal article" date="2016" name="Genome Biol. Evol.">
        <title>Divergent and convergent evolution of fungal pathogenicity.</title>
        <authorList>
            <person name="Shang Y."/>
            <person name="Xiao G."/>
            <person name="Zheng P."/>
            <person name="Cen K."/>
            <person name="Zhan S."/>
            <person name="Wang C."/>
        </authorList>
    </citation>
    <scope>NUCLEOTIDE SEQUENCE [LARGE SCALE GENOMIC DNA]</scope>
    <source>
        <strain evidence="3 4">ARSEF 2679</strain>
    </source>
</reference>
<feature type="transmembrane region" description="Helical" evidence="2">
    <location>
        <begin position="381"/>
        <end position="402"/>
    </location>
</feature>
<dbReference type="AlphaFoldDB" id="A0A167SCB0"/>
<dbReference type="OrthoDB" id="4202871at2759"/>
<keyword evidence="2" id="KW-0812">Transmembrane</keyword>
<feature type="region of interest" description="Disordered" evidence="1">
    <location>
        <begin position="244"/>
        <end position="281"/>
    </location>
</feature>
<evidence type="ECO:0000313" key="3">
    <source>
        <dbReference type="EMBL" id="OAA59482.1"/>
    </source>
</evidence>
<proteinExistence type="predicted"/>
<evidence type="ECO:0000256" key="1">
    <source>
        <dbReference type="SAM" id="MobiDB-lite"/>
    </source>
</evidence>
<feature type="region of interest" description="Disordered" evidence="1">
    <location>
        <begin position="156"/>
        <end position="222"/>
    </location>
</feature>
<accession>A0A167SCB0</accession>
<evidence type="ECO:0000313" key="4">
    <source>
        <dbReference type="Proteomes" id="UP000076744"/>
    </source>
</evidence>
<keyword evidence="2" id="KW-1133">Transmembrane helix</keyword>
<feature type="region of interest" description="Disordered" evidence="1">
    <location>
        <begin position="92"/>
        <end position="131"/>
    </location>
</feature>
<feature type="compositionally biased region" description="Low complexity" evidence="1">
    <location>
        <begin position="208"/>
        <end position="219"/>
    </location>
</feature>
<dbReference type="GeneID" id="30022709"/>
<comment type="caution">
    <text evidence="3">The sequence shown here is derived from an EMBL/GenBank/DDBJ whole genome shotgun (WGS) entry which is preliminary data.</text>
</comment>
<keyword evidence="4" id="KW-1185">Reference proteome</keyword>
<feature type="compositionally biased region" description="Low complexity" evidence="1">
    <location>
        <begin position="92"/>
        <end position="103"/>
    </location>
</feature>
<feature type="region of interest" description="Disordered" evidence="1">
    <location>
        <begin position="317"/>
        <end position="338"/>
    </location>
</feature>
<dbReference type="RefSeq" id="XP_018702998.1">
    <property type="nucleotide sequence ID" value="XM_018850021.1"/>
</dbReference>
<dbReference type="EMBL" id="AZHB01000016">
    <property type="protein sequence ID" value="OAA59482.1"/>
    <property type="molecule type" value="Genomic_DNA"/>
</dbReference>